<dbReference type="Proteomes" id="UP001147746">
    <property type="component" value="Unassembled WGS sequence"/>
</dbReference>
<keyword evidence="1" id="KW-0732">Signal</keyword>
<dbReference type="InterPro" id="IPR046624">
    <property type="entry name" value="CSS2_C"/>
</dbReference>
<name>A0A9W9PMV9_9EURO</name>
<sequence>MFKSSSHLLRYVLVSLLAIQGLCSAIAVEKNQTLEGNSERDQGELAVRTSDEYTIIHKWDADGAATVIGSAAGVGLVIVGAVNAWIGYEGNKPDAQKICGKSSIISITDDGVGYKYYVYSYTTGSNCDSTQRAKTITNALSDAFDQLHSEGASAVCLDFDHHGTWHGVIGLATDSSGHDPQAACAGHHGGAKRSNAGFPELEANKVAKRKEIGLVKRTPISVSQEREMSGSTKFSPPNKSQAVIIGIADKIYQQSAAKSCDPVTGRLTDSDGVDYNYYYYASGRNCDTTAQLKTIVTALDDAWEDLGSISALCMTMRHGDGTWRGHLGISAMQSEYPAQKLC</sequence>
<proteinExistence type="predicted"/>
<evidence type="ECO:0000313" key="3">
    <source>
        <dbReference type="EMBL" id="KAJ5300026.1"/>
    </source>
</evidence>
<feature type="signal peptide" evidence="1">
    <location>
        <begin position="1"/>
        <end position="25"/>
    </location>
</feature>
<accession>A0A9W9PMV9</accession>
<feature type="chain" id="PRO_5040974371" description="Secreted protein CSS2 C-terminal domain-containing protein" evidence="1">
    <location>
        <begin position="26"/>
        <end position="342"/>
    </location>
</feature>
<evidence type="ECO:0000259" key="2">
    <source>
        <dbReference type="Pfam" id="PF20521"/>
    </source>
</evidence>
<feature type="domain" description="Secreted protein CSS2 C-terminal" evidence="2">
    <location>
        <begin position="214"/>
        <end position="333"/>
    </location>
</feature>
<dbReference type="Pfam" id="PF20521">
    <property type="entry name" value="DUF6736"/>
    <property type="match status" value="2"/>
</dbReference>
<organism evidence="3 4">
    <name type="scientific">Penicillium atrosanguineum</name>
    <dbReference type="NCBI Taxonomy" id="1132637"/>
    <lineage>
        <taxon>Eukaryota</taxon>
        <taxon>Fungi</taxon>
        <taxon>Dikarya</taxon>
        <taxon>Ascomycota</taxon>
        <taxon>Pezizomycotina</taxon>
        <taxon>Eurotiomycetes</taxon>
        <taxon>Eurotiomycetidae</taxon>
        <taxon>Eurotiales</taxon>
        <taxon>Aspergillaceae</taxon>
        <taxon>Penicillium</taxon>
    </lineage>
</organism>
<dbReference type="AlphaFoldDB" id="A0A9W9PMV9"/>
<keyword evidence="4" id="KW-1185">Reference proteome</keyword>
<gene>
    <name evidence="3" type="ORF">N7476_011583</name>
</gene>
<evidence type="ECO:0000256" key="1">
    <source>
        <dbReference type="SAM" id="SignalP"/>
    </source>
</evidence>
<protein>
    <recommendedName>
        <fullName evidence="2">Secreted protein CSS2 C-terminal domain-containing protein</fullName>
    </recommendedName>
</protein>
<evidence type="ECO:0000313" key="4">
    <source>
        <dbReference type="Proteomes" id="UP001147746"/>
    </source>
</evidence>
<dbReference type="EMBL" id="JAPZBO010000010">
    <property type="protein sequence ID" value="KAJ5300026.1"/>
    <property type="molecule type" value="Genomic_DNA"/>
</dbReference>
<reference evidence="3" key="1">
    <citation type="submission" date="2022-12" db="EMBL/GenBank/DDBJ databases">
        <authorList>
            <person name="Petersen C."/>
        </authorList>
    </citation>
    <scope>NUCLEOTIDE SEQUENCE</scope>
    <source>
        <strain evidence="3">IBT 21472</strain>
    </source>
</reference>
<feature type="domain" description="Secreted protein CSS2 C-terminal" evidence="2">
    <location>
        <begin position="100"/>
        <end position="174"/>
    </location>
</feature>
<comment type="caution">
    <text evidence="3">The sequence shown here is derived from an EMBL/GenBank/DDBJ whole genome shotgun (WGS) entry which is preliminary data.</text>
</comment>
<reference evidence="3" key="2">
    <citation type="journal article" date="2023" name="IMA Fungus">
        <title>Comparative genomic study of the Penicillium genus elucidates a diverse pangenome and 15 lateral gene transfer events.</title>
        <authorList>
            <person name="Petersen C."/>
            <person name="Sorensen T."/>
            <person name="Nielsen M.R."/>
            <person name="Sondergaard T.E."/>
            <person name="Sorensen J.L."/>
            <person name="Fitzpatrick D.A."/>
            <person name="Frisvad J.C."/>
            <person name="Nielsen K.L."/>
        </authorList>
    </citation>
    <scope>NUCLEOTIDE SEQUENCE</scope>
    <source>
        <strain evidence="3">IBT 21472</strain>
    </source>
</reference>